<evidence type="ECO:0000313" key="1">
    <source>
        <dbReference type="EMBL" id="TDG68331.1"/>
    </source>
</evidence>
<comment type="caution">
    <text evidence="1">The sequence shown here is derived from an EMBL/GenBank/DDBJ whole genome shotgun (WGS) entry which is preliminary data.</text>
</comment>
<dbReference type="STRING" id="907931.GCA_000165675_01519"/>
<protein>
    <submittedName>
        <fullName evidence="1">Uncharacterized protein</fullName>
    </submittedName>
</protein>
<dbReference type="RefSeq" id="WP_133264464.1">
    <property type="nucleotide sequence ID" value="NZ_PUFI01000014.1"/>
</dbReference>
<reference evidence="1 2" key="1">
    <citation type="journal article" date="2019" name="Appl. Microbiol. Biotechnol.">
        <title>Uncovering carbohydrate metabolism through a genotype-phenotype association study of 56 lactic acid bacteria genomes.</title>
        <authorList>
            <person name="Buron-Moles G."/>
            <person name="Chailyan A."/>
            <person name="Dolejs I."/>
            <person name="Forster J."/>
            <person name="Miks M.H."/>
        </authorList>
    </citation>
    <scope>NUCLEOTIDE SEQUENCE [LARGE SCALE GENOMIC DNA]</scope>
    <source>
        <strain evidence="1 2">ATCC 700006</strain>
    </source>
</reference>
<dbReference type="EMBL" id="PUFI01000014">
    <property type="protein sequence ID" value="TDG68331.1"/>
    <property type="molecule type" value="Genomic_DNA"/>
</dbReference>
<evidence type="ECO:0000313" key="2">
    <source>
        <dbReference type="Proteomes" id="UP000295681"/>
    </source>
</evidence>
<keyword evidence="2" id="KW-1185">Reference proteome</keyword>
<dbReference type="Proteomes" id="UP000295681">
    <property type="component" value="Unassembled WGS sequence"/>
</dbReference>
<organism evidence="1 2">
    <name type="scientific">Leuconostoc fallax</name>
    <dbReference type="NCBI Taxonomy" id="1251"/>
    <lineage>
        <taxon>Bacteria</taxon>
        <taxon>Bacillati</taxon>
        <taxon>Bacillota</taxon>
        <taxon>Bacilli</taxon>
        <taxon>Lactobacillales</taxon>
        <taxon>Lactobacillaceae</taxon>
        <taxon>Leuconostoc</taxon>
    </lineage>
</organism>
<name>A0A4R5N924_9LACO</name>
<accession>A0A4R5N924</accession>
<dbReference type="InterPro" id="IPR018579">
    <property type="entry name" value="Restrct_endonuc_II_LlaJI"/>
</dbReference>
<proteinExistence type="predicted"/>
<dbReference type="Pfam" id="PF09563">
    <property type="entry name" value="RE_LlaJI"/>
    <property type="match status" value="2"/>
</dbReference>
<sequence length="473" mass="55589">MRILRFQELKHISYDDLKYAFKYSNIENFDEIINKLQIANVLKHIFPKPRLDDLNVAENITINLRQDGYFTFKFVGLITIGNYCLIVYPKYIKNIDNDFLNEKKKIKQIIQVIDKYQSINSIYLDSNNQAYSSMLPLMIKILSSYFHYGLYWTNQSIIEENGEGNILWEQTINQSTAYIIKNRPYYLNLYTNNQKINEMDIIRRIHAVVITDICSKLHDVLNIFDLSESILTTEVISDFGDEDYIEYLLNKELNNQFITYKKSVLNDILQYIKYLQKMNSDIQPLFYGTTSFNLVWEKVCQTLYHDDLSRNINELHLKLRDDDEKINYEGARTLKDIVEKPIWSQEDLEVYATKTLELDALRVNHSEKCFEIYDGKYYQIEINDNKVSGQPGIEDITKQYLYQLAFSKLAKINNFVFSNSFVIPVDELLEDSGLGVPYAMASLDMLNELKLNKIKVIARDAQKSFADYLQSIN</sequence>
<dbReference type="AlphaFoldDB" id="A0A4R5N924"/>
<gene>
    <name evidence="1" type="ORF">C5L23_000637</name>
</gene>